<dbReference type="InterPro" id="IPR011013">
    <property type="entry name" value="Gal_mutarotase_sf_dom"/>
</dbReference>
<dbReference type="InterPro" id="IPR017853">
    <property type="entry name" value="GH"/>
</dbReference>
<organism evidence="6 7">
    <name type="scientific">Thermatribacter velox</name>
    <dbReference type="NCBI Taxonomy" id="3039681"/>
    <lineage>
        <taxon>Bacteria</taxon>
        <taxon>Pseudomonadati</taxon>
        <taxon>Atribacterota</taxon>
        <taxon>Atribacteria</taxon>
        <taxon>Atribacterales</taxon>
        <taxon>Thermatribacteraceae</taxon>
        <taxon>Thermatribacter</taxon>
    </lineage>
</organism>
<reference evidence="6 7" key="1">
    <citation type="submission" date="2023-03" db="EMBL/GenBank/DDBJ databases">
        <title>Novel Species.</title>
        <authorList>
            <person name="Ma S."/>
        </authorList>
    </citation>
    <scope>NUCLEOTIDE SEQUENCE [LARGE SCALE GENOMIC DNA]</scope>
    <source>
        <strain evidence="6 7">B11</strain>
    </source>
</reference>
<evidence type="ECO:0000256" key="1">
    <source>
        <dbReference type="ARBA" id="ARBA00007806"/>
    </source>
</evidence>
<keyword evidence="2" id="KW-0326">Glycosidase</keyword>
<dbReference type="InterPro" id="IPR000322">
    <property type="entry name" value="Glyco_hydro_31_TIM"/>
</dbReference>
<dbReference type="Gene3D" id="2.60.40.1180">
    <property type="entry name" value="Golgi alpha-mannosidase II"/>
    <property type="match status" value="1"/>
</dbReference>
<keyword evidence="2 6" id="KW-0378">Hydrolase</keyword>
<dbReference type="Pfam" id="PF01055">
    <property type="entry name" value="Glyco_hydro_31_2nd"/>
    <property type="match status" value="1"/>
</dbReference>
<keyword evidence="7" id="KW-1185">Reference proteome</keyword>
<accession>A0ABZ2YBN1</accession>
<dbReference type="Pfam" id="PF21365">
    <property type="entry name" value="Glyco_hydro_31_3rd"/>
    <property type="match status" value="1"/>
</dbReference>
<dbReference type="Gene3D" id="3.20.20.80">
    <property type="entry name" value="Glycosidases"/>
    <property type="match status" value="1"/>
</dbReference>
<dbReference type="CDD" id="cd06591">
    <property type="entry name" value="GH31_xylosidase_XylS"/>
    <property type="match status" value="1"/>
</dbReference>
<evidence type="ECO:0000259" key="5">
    <source>
        <dbReference type="Pfam" id="PF21365"/>
    </source>
</evidence>
<feature type="domain" description="Glycoside hydrolase family 31 N-terminal" evidence="4">
    <location>
        <begin position="21"/>
        <end position="179"/>
    </location>
</feature>
<dbReference type="PANTHER" id="PTHR43863:SF2">
    <property type="entry name" value="MALTASE-GLUCOAMYLASE"/>
    <property type="match status" value="1"/>
</dbReference>
<evidence type="ECO:0000313" key="6">
    <source>
        <dbReference type="EMBL" id="WZL75561.1"/>
    </source>
</evidence>
<proteinExistence type="inferred from homology"/>
<evidence type="ECO:0000259" key="4">
    <source>
        <dbReference type="Pfam" id="PF13802"/>
    </source>
</evidence>
<comment type="similarity">
    <text evidence="1 2">Belongs to the glycosyl hydrolase 31 family.</text>
</comment>
<feature type="domain" description="Glycosyl hydrolase family 31 C-terminal" evidence="5">
    <location>
        <begin position="579"/>
        <end position="664"/>
    </location>
</feature>
<dbReference type="InterPro" id="IPR025887">
    <property type="entry name" value="Glyco_hydro_31_N_dom"/>
</dbReference>
<dbReference type="Proteomes" id="UP001461341">
    <property type="component" value="Chromosome"/>
</dbReference>
<evidence type="ECO:0000313" key="7">
    <source>
        <dbReference type="Proteomes" id="UP001461341"/>
    </source>
</evidence>
<dbReference type="SUPFAM" id="SSF51011">
    <property type="entry name" value="Glycosyl hydrolase domain"/>
    <property type="match status" value="1"/>
</dbReference>
<dbReference type="InterPro" id="IPR051816">
    <property type="entry name" value="Glycosyl_Hydrolase_31"/>
</dbReference>
<dbReference type="GO" id="GO:0016787">
    <property type="term" value="F:hydrolase activity"/>
    <property type="evidence" value="ECO:0007669"/>
    <property type="project" value="UniProtKB-KW"/>
</dbReference>
<sequence>MLFKKEGNKLIATSGGELIWIEPYGKDCLRFRSSARGKIDPLDWTLLPQEEVPVEIQITEEGASIKNGKVTARIDSQGSVCYLREDGRMLLEELWIDGRVKNADLLKARIYKARSSELFRTSLYFKAHPEEHFYGMGQYANDCLDLKGCVLELAQRNTQISVPFLLSSRGYGFIWNNPAVGRAELAKNHTLFYAEATRQIDYLVIAGDTPEEIMKKYTAITGRPPLIPDWALGFWQCKLRYRTQSELLEIAREYKRRGLPLSVIVIDFFHWTNQGDWKFDPRYWPDPEGMVKELNEMGIQVMVSIWPTVDIHSENYKEMVEKGLLLRTERGIPVLFTFRGITSIFDATNPEARKFIWEKVKENYYRYGIKMFWLDEAEPEMVMPGFEYDNVFSYDYDNVRYFLGNGLEVSNIYPFFYALAFEQGLKEAGEQEVVNLARCAWLGSQRLGAVVWSGDIPSTFESLRKQVKAGLNMAVCGIPWWTTDIGGFYGGDPQDPSFRELIVRWFQFGVFCPIFRLHGFRLPYPERPHDCPAEELTGGPNEVWSFGEEAYEIIKELLFLRERLKPYIAEGMKKAHEEGIPFMRPLFFDFPQDREAYLIEDEYMFGPDLLVAPVLEEGARTRRVYLPQGARFRDAESGTTYQGGQWIEVEAPLSRIPLFVRDGAQLPIKG</sequence>
<dbReference type="RefSeq" id="WP_369017710.1">
    <property type="nucleotide sequence ID" value="NZ_CP121689.1"/>
</dbReference>
<dbReference type="CDD" id="cd14752">
    <property type="entry name" value="GH31_N"/>
    <property type="match status" value="1"/>
</dbReference>
<dbReference type="SUPFAM" id="SSF74650">
    <property type="entry name" value="Galactose mutarotase-like"/>
    <property type="match status" value="1"/>
</dbReference>
<dbReference type="Pfam" id="PF13802">
    <property type="entry name" value="Gal_mutarotas_2"/>
    <property type="match status" value="1"/>
</dbReference>
<dbReference type="InterPro" id="IPR013780">
    <property type="entry name" value="Glyco_hydro_b"/>
</dbReference>
<gene>
    <name evidence="6" type="ORF">QBE54_08170</name>
</gene>
<dbReference type="SUPFAM" id="SSF51445">
    <property type="entry name" value="(Trans)glycosidases"/>
    <property type="match status" value="1"/>
</dbReference>
<dbReference type="EMBL" id="CP121689">
    <property type="protein sequence ID" value="WZL75561.1"/>
    <property type="molecule type" value="Genomic_DNA"/>
</dbReference>
<evidence type="ECO:0000259" key="3">
    <source>
        <dbReference type="Pfam" id="PF01055"/>
    </source>
</evidence>
<protein>
    <submittedName>
        <fullName evidence="6">Glycoside hydrolase family 31 protein</fullName>
    </submittedName>
</protein>
<evidence type="ECO:0000256" key="2">
    <source>
        <dbReference type="RuleBase" id="RU361185"/>
    </source>
</evidence>
<name>A0ABZ2YBN1_9BACT</name>
<dbReference type="Gene3D" id="2.60.40.1760">
    <property type="entry name" value="glycosyl hydrolase (family 31)"/>
    <property type="match status" value="1"/>
</dbReference>
<dbReference type="PANTHER" id="PTHR43863">
    <property type="entry name" value="HYDROLASE, PUTATIVE (AFU_ORTHOLOGUE AFUA_1G03140)-RELATED"/>
    <property type="match status" value="1"/>
</dbReference>
<feature type="domain" description="Glycoside hydrolase family 31 TIM barrel" evidence="3">
    <location>
        <begin position="224"/>
        <end position="568"/>
    </location>
</feature>
<dbReference type="InterPro" id="IPR048395">
    <property type="entry name" value="Glyco_hydro_31_C"/>
</dbReference>